<name>A0AAF3EE39_9BILA</name>
<dbReference type="PANTHER" id="PTHR31102:SF1">
    <property type="entry name" value="CATION_H+ EXCHANGER DOMAIN-CONTAINING PROTEIN"/>
    <property type="match status" value="1"/>
</dbReference>
<feature type="transmembrane region" description="Helical" evidence="6">
    <location>
        <begin position="106"/>
        <end position="124"/>
    </location>
</feature>
<feature type="transmembrane region" description="Helical" evidence="6">
    <location>
        <begin position="291"/>
        <end position="308"/>
    </location>
</feature>
<feature type="transmembrane region" description="Helical" evidence="6">
    <location>
        <begin position="391"/>
        <end position="412"/>
    </location>
</feature>
<dbReference type="InterPro" id="IPR038770">
    <property type="entry name" value="Na+/solute_symporter_sf"/>
</dbReference>
<evidence type="ECO:0000256" key="2">
    <source>
        <dbReference type="ARBA" id="ARBA00007367"/>
    </source>
</evidence>
<evidence type="ECO:0000256" key="6">
    <source>
        <dbReference type="SAM" id="Phobius"/>
    </source>
</evidence>
<organism evidence="8 9">
    <name type="scientific">Mesorhabditis belari</name>
    <dbReference type="NCBI Taxonomy" id="2138241"/>
    <lineage>
        <taxon>Eukaryota</taxon>
        <taxon>Metazoa</taxon>
        <taxon>Ecdysozoa</taxon>
        <taxon>Nematoda</taxon>
        <taxon>Chromadorea</taxon>
        <taxon>Rhabditida</taxon>
        <taxon>Rhabditina</taxon>
        <taxon>Rhabditomorpha</taxon>
        <taxon>Rhabditoidea</taxon>
        <taxon>Rhabditidae</taxon>
        <taxon>Mesorhabditinae</taxon>
        <taxon>Mesorhabditis</taxon>
    </lineage>
</organism>
<evidence type="ECO:0000256" key="1">
    <source>
        <dbReference type="ARBA" id="ARBA00004141"/>
    </source>
</evidence>
<feature type="domain" description="Cation/H+ exchanger transmembrane" evidence="7">
    <location>
        <begin position="74"/>
        <end position="440"/>
    </location>
</feature>
<evidence type="ECO:0000256" key="3">
    <source>
        <dbReference type="ARBA" id="ARBA00022692"/>
    </source>
</evidence>
<dbReference type="Gene3D" id="1.20.1530.20">
    <property type="match status" value="1"/>
</dbReference>
<comment type="subcellular location">
    <subcellularLocation>
        <location evidence="1">Membrane</location>
        <topology evidence="1">Multi-pass membrane protein</topology>
    </subcellularLocation>
</comment>
<dbReference type="InterPro" id="IPR051843">
    <property type="entry name" value="CPA1_transporter"/>
</dbReference>
<feature type="transmembrane region" description="Helical" evidence="6">
    <location>
        <begin position="265"/>
        <end position="285"/>
    </location>
</feature>
<dbReference type="InterPro" id="IPR006153">
    <property type="entry name" value="Cation/H_exchanger_TM"/>
</dbReference>
<evidence type="ECO:0000256" key="5">
    <source>
        <dbReference type="ARBA" id="ARBA00023136"/>
    </source>
</evidence>
<comment type="similarity">
    <text evidence="2">Belongs to the monovalent cation:proton antiporter 1 (CPA1) transporter (TC 2.A.36) family.</text>
</comment>
<feature type="transmembrane region" description="Helical" evidence="6">
    <location>
        <begin position="424"/>
        <end position="449"/>
    </location>
</feature>
<keyword evidence="5 6" id="KW-0472">Membrane</keyword>
<dbReference type="GO" id="GO:0015297">
    <property type="term" value="F:antiporter activity"/>
    <property type="evidence" value="ECO:0007669"/>
    <property type="project" value="InterPro"/>
</dbReference>
<dbReference type="Pfam" id="PF00999">
    <property type="entry name" value="Na_H_Exchanger"/>
    <property type="match status" value="1"/>
</dbReference>
<evidence type="ECO:0000259" key="7">
    <source>
        <dbReference type="Pfam" id="PF00999"/>
    </source>
</evidence>
<feature type="transmembrane region" description="Helical" evidence="6">
    <location>
        <begin position="356"/>
        <end position="379"/>
    </location>
</feature>
<dbReference type="PROSITE" id="PS51257">
    <property type="entry name" value="PROKAR_LIPOPROTEIN"/>
    <property type="match status" value="1"/>
</dbReference>
<reference evidence="9" key="1">
    <citation type="submission" date="2024-02" db="UniProtKB">
        <authorList>
            <consortium name="WormBaseParasite"/>
        </authorList>
    </citation>
    <scope>IDENTIFICATION</scope>
</reference>
<evidence type="ECO:0000313" key="8">
    <source>
        <dbReference type="Proteomes" id="UP000887575"/>
    </source>
</evidence>
<feature type="transmembrane region" description="Helical" evidence="6">
    <location>
        <begin position="193"/>
        <end position="222"/>
    </location>
</feature>
<feature type="transmembrane region" description="Helical" evidence="6">
    <location>
        <begin position="158"/>
        <end position="181"/>
    </location>
</feature>
<dbReference type="AlphaFoldDB" id="A0AAF3EE39"/>
<accession>A0AAF3EE39</accession>
<evidence type="ECO:0000256" key="4">
    <source>
        <dbReference type="ARBA" id="ARBA00022989"/>
    </source>
</evidence>
<dbReference type="GO" id="GO:0016020">
    <property type="term" value="C:membrane"/>
    <property type="evidence" value="ECO:0007669"/>
    <property type="project" value="UniProtKB-SubCell"/>
</dbReference>
<feature type="transmembrane region" description="Helical" evidence="6">
    <location>
        <begin position="329"/>
        <end position="350"/>
    </location>
</feature>
<feature type="transmembrane region" description="Helical" evidence="6">
    <location>
        <begin position="228"/>
        <end position="253"/>
    </location>
</feature>
<feature type="transmembrane region" description="Helical" evidence="6">
    <location>
        <begin position="131"/>
        <end position="152"/>
    </location>
</feature>
<keyword evidence="4 6" id="KW-1133">Transmembrane helix</keyword>
<feature type="transmembrane region" description="Helical" evidence="6">
    <location>
        <begin position="46"/>
        <end position="67"/>
    </location>
</feature>
<sequence length="476" mass="52530">MPCTPKEFFRSSIQFLSLSILLFVTSCLIFKRNPLEILNPPAFNGSSYVVDSLISSSALLPFFYLGGNVEPKSLLGILLAGLLFHLPPFHQFLFVDSSISSVIRKISFVVILVRGGLSIDPIILKRLKLPLPMLAVAPIIIEVTALTFSSFYLLEFDLLSGLALGFLIAAVSPAVVVPCMLEVEKKGYGRKSGITTLCIAGATLSDVLCITAFSVVLGVIFGSERSTLSILLHVPIEIALGILIGFIGGYLINFCSPKAKTPEEMIIMPCCLILLLSLSVLLGSAHFNSEVLGPVAILALGFFTAIFVKKHNEELFTRMKSQLDYLWKFIFMPLLFGLIGFRMDIVQLFFGESSNISRVALCLLILIVGLLFRLFATYFSILGRFNRKEKIFLAFAWIPKATIQAALATAFLDKAVVEKRNELFEIGNAILLMAVLSIFLSAPLGQFFIRVFSSKLLQKDDEDLVETERFQLIQGR</sequence>
<feature type="transmembrane region" description="Helical" evidence="6">
    <location>
        <begin position="74"/>
        <end position="94"/>
    </location>
</feature>
<evidence type="ECO:0000313" key="9">
    <source>
        <dbReference type="WBParaSite" id="MBELARI_LOCUS12238"/>
    </source>
</evidence>
<dbReference type="Proteomes" id="UP000887575">
    <property type="component" value="Unassembled WGS sequence"/>
</dbReference>
<keyword evidence="3 6" id="KW-0812">Transmembrane</keyword>
<keyword evidence="8" id="KW-1185">Reference proteome</keyword>
<dbReference type="PANTHER" id="PTHR31102">
    <property type="match status" value="1"/>
</dbReference>
<feature type="transmembrane region" description="Helical" evidence="6">
    <location>
        <begin position="12"/>
        <end position="31"/>
    </location>
</feature>
<protein>
    <recommendedName>
        <fullName evidence="7">Cation/H+ exchanger transmembrane domain-containing protein</fullName>
    </recommendedName>
</protein>
<dbReference type="WBParaSite" id="MBELARI_LOCUS12238">
    <property type="protein sequence ID" value="MBELARI_LOCUS12238"/>
    <property type="gene ID" value="MBELARI_LOCUS12238"/>
</dbReference>
<dbReference type="GO" id="GO:1902600">
    <property type="term" value="P:proton transmembrane transport"/>
    <property type="evidence" value="ECO:0007669"/>
    <property type="project" value="InterPro"/>
</dbReference>
<proteinExistence type="inferred from homology"/>